<dbReference type="Proteomes" id="UP000325313">
    <property type="component" value="Unassembled WGS sequence"/>
</dbReference>
<proteinExistence type="predicted"/>
<feature type="region of interest" description="Disordered" evidence="1">
    <location>
        <begin position="1"/>
        <end position="30"/>
    </location>
</feature>
<protein>
    <recommendedName>
        <fullName evidence="4">Retrotransposon gag domain-containing protein</fullName>
    </recommendedName>
</protein>
<organism evidence="2 3">
    <name type="scientific">Puccinia graminis f. sp. tritici</name>
    <dbReference type="NCBI Taxonomy" id="56615"/>
    <lineage>
        <taxon>Eukaryota</taxon>
        <taxon>Fungi</taxon>
        <taxon>Dikarya</taxon>
        <taxon>Basidiomycota</taxon>
        <taxon>Pucciniomycotina</taxon>
        <taxon>Pucciniomycetes</taxon>
        <taxon>Pucciniales</taxon>
        <taxon>Pucciniaceae</taxon>
        <taxon>Puccinia</taxon>
    </lineage>
</organism>
<evidence type="ECO:0000313" key="3">
    <source>
        <dbReference type="Proteomes" id="UP000325313"/>
    </source>
</evidence>
<dbReference type="EMBL" id="VDEP01000477">
    <property type="protein sequence ID" value="KAA1072627.1"/>
    <property type="molecule type" value="Genomic_DNA"/>
</dbReference>
<dbReference type="AlphaFoldDB" id="A0A5B0M647"/>
<reference evidence="2 3" key="1">
    <citation type="submission" date="2019-05" db="EMBL/GenBank/DDBJ databases">
        <title>Emergence of the Ug99 lineage of the wheat stem rust pathogen through somatic hybridization.</title>
        <authorList>
            <person name="Li F."/>
            <person name="Upadhyaya N.M."/>
            <person name="Sperschneider J."/>
            <person name="Matny O."/>
            <person name="Nguyen-Phuc H."/>
            <person name="Mago R."/>
            <person name="Raley C."/>
            <person name="Miller M.E."/>
            <person name="Silverstein K.A.T."/>
            <person name="Henningsen E."/>
            <person name="Hirsch C.D."/>
            <person name="Visser B."/>
            <person name="Pretorius Z.A."/>
            <person name="Steffenson B.J."/>
            <person name="Schwessinger B."/>
            <person name="Dodds P.N."/>
            <person name="Figueroa M."/>
        </authorList>
    </citation>
    <scope>NUCLEOTIDE SEQUENCE [LARGE SCALE GENOMIC DNA]</scope>
    <source>
        <strain evidence="2 3">Ug99</strain>
    </source>
</reference>
<evidence type="ECO:0008006" key="4">
    <source>
        <dbReference type="Google" id="ProtNLM"/>
    </source>
</evidence>
<accession>A0A5B0M647</accession>
<name>A0A5B0M647_PUCGR</name>
<comment type="caution">
    <text evidence="2">The sequence shown here is derived from an EMBL/GenBank/DDBJ whole genome shotgun (WGS) entry which is preliminary data.</text>
</comment>
<evidence type="ECO:0000313" key="2">
    <source>
        <dbReference type="EMBL" id="KAA1072627.1"/>
    </source>
</evidence>
<sequence length="322" mass="36452">MLDTIPPPRGQEQLAADSTRDSTRTANGSDMSTAKEWFKAVLKVQHPAITQAQEDRQQALEDCRADRKLFLDTHQANSDRICRLEDLLLVMNIKNEIGAQAKQPAPGQVDLQKFCTSDGPTYCMAETNLQSLYANEASSFLNKSWEEFKTRMVDFELPNNWCSGLQRQIRKLDMSPTKSFLEYSTRARTLQSLFNFDAKKFSKLGDLQLAQFVVYGLPDTLQDRINKHQLLEASPFAYGCDVFIWQVHTYLDLQGLCHFCKKHCGGACPRPIDRSHINIPSTFQTPTKALDYVAPRACSRPATDVKLKSIPENLLLSAERDV</sequence>
<evidence type="ECO:0000256" key="1">
    <source>
        <dbReference type="SAM" id="MobiDB-lite"/>
    </source>
</evidence>
<gene>
    <name evidence="2" type="ORF">PGTUg99_002139</name>
</gene>